<proteinExistence type="predicted"/>
<feature type="compositionally biased region" description="Basic residues" evidence="1">
    <location>
        <begin position="84"/>
        <end position="96"/>
    </location>
</feature>
<dbReference type="RefSeq" id="WP_200338734.1">
    <property type="nucleotide sequence ID" value="NZ_NRRL01000001.1"/>
</dbReference>
<gene>
    <name evidence="2" type="ORF">CKO28_01295</name>
</gene>
<organism evidence="2 3">
    <name type="scientific">Rhodovibrio sodomensis</name>
    <dbReference type="NCBI Taxonomy" id="1088"/>
    <lineage>
        <taxon>Bacteria</taxon>
        <taxon>Pseudomonadati</taxon>
        <taxon>Pseudomonadota</taxon>
        <taxon>Alphaproteobacteria</taxon>
        <taxon>Rhodospirillales</taxon>
        <taxon>Rhodovibrionaceae</taxon>
        <taxon>Rhodovibrio</taxon>
    </lineage>
</organism>
<protein>
    <submittedName>
        <fullName evidence="2">Uncharacterized protein</fullName>
    </submittedName>
</protein>
<evidence type="ECO:0000313" key="2">
    <source>
        <dbReference type="EMBL" id="MBK1666679.1"/>
    </source>
</evidence>
<comment type="caution">
    <text evidence="2">The sequence shown here is derived from an EMBL/GenBank/DDBJ whole genome shotgun (WGS) entry which is preliminary data.</text>
</comment>
<dbReference type="Proteomes" id="UP001296873">
    <property type="component" value="Unassembled WGS sequence"/>
</dbReference>
<feature type="compositionally biased region" description="Polar residues" evidence="1">
    <location>
        <begin position="105"/>
        <end position="116"/>
    </location>
</feature>
<keyword evidence="3" id="KW-1185">Reference proteome</keyword>
<evidence type="ECO:0000313" key="3">
    <source>
        <dbReference type="Proteomes" id="UP001296873"/>
    </source>
</evidence>
<dbReference type="EMBL" id="NRRL01000001">
    <property type="protein sequence ID" value="MBK1666679.1"/>
    <property type="molecule type" value="Genomic_DNA"/>
</dbReference>
<feature type="region of interest" description="Disordered" evidence="1">
    <location>
        <begin position="83"/>
        <end position="117"/>
    </location>
</feature>
<reference evidence="2 3" key="1">
    <citation type="journal article" date="2020" name="Microorganisms">
        <title>Osmotic Adaptation and Compatible Solute Biosynthesis of Phototrophic Bacteria as Revealed from Genome Analyses.</title>
        <authorList>
            <person name="Imhoff J.F."/>
            <person name="Rahn T."/>
            <person name="Kunzel S."/>
            <person name="Keller A."/>
            <person name="Neulinger S.C."/>
        </authorList>
    </citation>
    <scope>NUCLEOTIDE SEQUENCE [LARGE SCALE GENOMIC DNA]</scope>
    <source>
        <strain evidence="2 3">DSM 9895</strain>
    </source>
</reference>
<sequence length="244" mass="26626">MPAGIDRLQRAYVTLDDGPWEDDGDDDGDLSRSAFAVVELVSDVPKIKPRDPAVQQLLEIATAACGASHLGARYAGGDSWGLRTARRSRPPNHVRPARLPDGHHTGSSSMSASTPKTTRRVLPTYLGRVVDGAFKWYVLLHDPLTEDGKAIVSYGPVPEPLGKAHPMSLGLAHERETEKRNKGYATIDADAISEPVRAKLLSDITQLSGFAHARFLDAGAILLATYPLKPAPHTRRRRPYDVWL</sequence>
<evidence type="ECO:0000256" key="1">
    <source>
        <dbReference type="SAM" id="MobiDB-lite"/>
    </source>
</evidence>
<name>A0ABS1D9H7_9PROT</name>
<accession>A0ABS1D9H7</accession>